<organism evidence="19 20">
    <name type="scientific">Caldicoprobacter faecalis</name>
    <dbReference type="NCBI Taxonomy" id="937334"/>
    <lineage>
        <taxon>Bacteria</taxon>
        <taxon>Bacillati</taxon>
        <taxon>Bacillota</taxon>
        <taxon>Clostridia</taxon>
        <taxon>Caldicoprobacterales</taxon>
        <taxon>Caldicoprobacteraceae</taxon>
        <taxon>Caldicoprobacter</taxon>
    </lineage>
</organism>
<evidence type="ECO:0000256" key="4">
    <source>
        <dbReference type="ARBA" id="ARBA00005139"/>
    </source>
</evidence>
<feature type="binding site" evidence="14">
    <location>
        <begin position="178"/>
        <end position="179"/>
    </location>
    <ligand>
        <name>ATP</name>
        <dbReference type="ChEBI" id="CHEBI:30616"/>
    </ligand>
</feature>
<accession>A0A1I5RTL5</accession>
<dbReference type="InterPro" id="IPR005260">
    <property type="entry name" value="Asp_kin_monofn"/>
</dbReference>
<dbReference type="PANTHER" id="PTHR21499">
    <property type="entry name" value="ASPARTATE KINASE"/>
    <property type="match status" value="1"/>
</dbReference>
<dbReference type="GO" id="GO:0005829">
    <property type="term" value="C:cytosol"/>
    <property type="evidence" value="ECO:0007669"/>
    <property type="project" value="TreeGrafter"/>
</dbReference>
<dbReference type="GO" id="GO:0009088">
    <property type="term" value="P:threonine biosynthetic process"/>
    <property type="evidence" value="ECO:0007669"/>
    <property type="project" value="UniProtKB-UniPathway"/>
</dbReference>
<evidence type="ECO:0000256" key="7">
    <source>
        <dbReference type="ARBA" id="ARBA00022679"/>
    </source>
</evidence>
<feature type="domain" description="Aspartate/glutamate/uridylate kinase" evidence="17">
    <location>
        <begin position="2"/>
        <end position="235"/>
    </location>
</feature>
<evidence type="ECO:0000256" key="10">
    <source>
        <dbReference type="ARBA" id="ARBA00022840"/>
    </source>
</evidence>
<evidence type="ECO:0000313" key="20">
    <source>
        <dbReference type="Proteomes" id="UP000198577"/>
    </source>
</evidence>
<dbReference type="GO" id="GO:0004072">
    <property type="term" value="F:aspartate kinase activity"/>
    <property type="evidence" value="ECO:0007669"/>
    <property type="project" value="UniProtKB-EC"/>
</dbReference>
<comment type="pathway">
    <text evidence="4 16">Amino-acid biosynthesis; L-threonine biosynthesis; L-threonine from L-aspartate: step 1/5.</text>
</comment>
<dbReference type="Gene3D" id="3.30.2130.10">
    <property type="entry name" value="VC0802-like"/>
    <property type="match status" value="1"/>
</dbReference>
<dbReference type="UniPathway" id="UPA00051">
    <property type="reaction ID" value="UER00462"/>
</dbReference>
<dbReference type="GO" id="GO:0005524">
    <property type="term" value="F:ATP binding"/>
    <property type="evidence" value="ECO:0007669"/>
    <property type="project" value="UniProtKB-KW"/>
</dbReference>
<evidence type="ECO:0000259" key="18">
    <source>
        <dbReference type="Pfam" id="PF13840"/>
    </source>
</evidence>
<dbReference type="EMBL" id="FOXR01000001">
    <property type="protein sequence ID" value="SFP61909.1"/>
    <property type="molecule type" value="Genomic_DNA"/>
</dbReference>
<comment type="catalytic activity">
    <reaction evidence="13 15">
        <text>L-aspartate + ATP = 4-phospho-L-aspartate + ADP</text>
        <dbReference type="Rhea" id="RHEA:23776"/>
        <dbReference type="ChEBI" id="CHEBI:29991"/>
        <dbReference type="ChEBI" id="CHEBI:30616"/>
        <dbReference type="ChEBI" id="CHEBI:57535"/>
        <dbReference type="ChEBI" id="CHEBI:456216"/>
        <dbReference type="EC" id="2.7.2.4"/>
    </reaction>
</comment>
<keyword evidence="10 14" id="KW-0067">ATP-binding</keyword>
<evidence type="ECO:0000256" key="1">
    <source>
        <dbReference type="ARBA" id="ARBA00003121"/>
    </source>
</evidence>
<evidence type="ECO:0000256" key="14">
    <source>
        <dbReference type="PIRSR" id="PIRSR000726-1"/>
    </source>
</evidence>
<dbReference type="AlphaFoldDB" id="A0A1I5RTL5"/>
<keyword evidence="11" id="KW-0220">Diaminopimelate biosynthesis</keyword>
<dbReference type="RefSeq" id="WP_092281804.1">
    <property type="nucleotide sequence ID" value="NZ_FOXR01000001.1"/>
</dbReference>
<evidence type="ECO:0000256" key="16">
    <source>
        <dbReference type="RuleBase" id="RU004249"/>
    </source>
</evidence>
<dbReference type="InterPro" id="IPR045865">
    <property type="entry name" value="ACT-like_dom_sf"/>
</dbReference>
<evidence type="ECO:0000313" key="19">
    <source>
        <dbReference type="EMBL" id="SFP61909.1"/>
    </source>
</evidence>
<dbReference type="SUPFAM" id="SSF53633">
    <property type="entry name" value="Carbamate kinase-like"/>
    <property type="match status" value="1"/>
</dbReference>
<dbReference type="PIRSF" id="PIRSF000726">
    <property type="entry name" value="Asp_kin"/>
    <property type="match status" value="1"/>
</dbReference>
<dbReference type="NCBIfam" id="TIGR00657">
    <property type="entry name" value="asp_kinases"/>
    <property type="match status" value="1"/>
</dbReference>
<dbReference type="GO" id="GO:0019877">
    <property type="term" value="P:diaminopimelate biosynthetic process"/>
    <property type="evidence" value="ECO:0007669"/>
    <property type="project" value="UniProtKB-KW"/>
</dbReference>
<evidence type="ECO:0000256" key="6">
    <source>
        <dbReference type="ARBA" id="ARBA00022605"/>
    </source>
</evidence>
<keyword evidence="9 15" id="KW-0418">Kinase</keyword>
<reference evidence="19 20" key="1">
    <citation type="submission" date="2016-10" db="EMBL/GenBank/DDBJ databases">
        <authorList>
            <person name="de Groot N.N."/>
        </authorList>
    </citation>
    <scope>NUCLEOTIDE SEQUENCE [LARGE SCALE GENOMIC DNA]</scope>
    <source>
        <strain evidence="19 20">DSM 20678</strain>
    </source>
</reference>
<keyword evidence="8 14" id="KW-0547">Nucleotide-binding</keyword>
<dbReference type="Gene3D" id="3.40.1160.10">
    <property type="entry name" value="Acetylglutamate kinase-like"/>
    <property type="match status" value="1"/>
</dbReference>
<keyword evidence="12" id="KW-0457">Lysine biosynthesis</keyword>
<dbReference type="PROSITE" id="PS00324">
    <property type="entry name" value="ASPARTOKINASE"/>
    <property type="match status" value="1"/>
</dbReference>
<keyword evidence="20" id="KW-1185">Reference proteome</keyword>
<comment type="pathway">
    <text evidence="2 16">Amino-acid biosynthesis; L-lysine biosynthesis via DAP pathway; (S)-tetrahydrodipicolinate from L-aspartate: step 1/4.</text>
</comment>
<dbReference type="FunFam" id="3.40.1160.10:FF:000002">
    <property type="entry name" value="Aspartokinase"/>
    <property type="match status" value="1"/>
</dbReference>
<proteinExistence type="inferred from homology"/>
<evidence type="ECO:0000256" key="15">
    <source>
        <dbReference type="RuleBase" id="RU003448"/>
    </source>
</evidence>
<dbReference type="NCBIfam" id="NF006068">
    <property type="entry name" value="PRK08210.1"/>
    <property type="match status" value="1"/>
</dbReference>
<dbReference type="EC" id="2.7.2.4" evidence="15"/>
<evidence type="ECO:0000256" key="11">
    <source>
        <dbReference type="ARBA" id="ARBA00022915"/>
    </source>
</evidence>
<evidence type="ECO:0000256" key="2">
    <source>
        <dbReference type="ARBA" id="ARBA00004766"/>
    </source>
</evidence>
<evidence type="ECO:0000256" key="3">
    <source>
        <dbReference type="ARBA" id="ARBA00004986"/>
    </source>
</evidence>
<gene>
    <name evidence="19" type="ORF">SAMN05444406_101115</name>
</gene>
<protein>
    <recommendedName>
        <fullName evidence="15">Aspartokinase</fullName>
        <ecNumber evidence="15">2.7.2.4</ecNumber>
    </recommendedName>
</protein>
<dbReference type="Pfam" id="PF13840">
    <property type="entry name" value="ACT_7"/>
    <property type="match status" value="1"/>
</dbReference>
<evidence type="ECO:0000256" key="12">
    <source>
        <dbReference type="ARBA" id="ARBA00023154"/>
    </source>
</evidence>
<keyword evidence="6 16" id="KW-0028">Amino-acid biosynthesis</keyword>
<evidence type="ECO:0000256" key="5">
    <source>
        <dbReference type="ARBA" id="ARBA00010122"/>
    </source>
</evidence>
<dbReference type="GO" id="GO:0009090">
    <property type="term" value="P:homoserine biosynthetic process"/>
    <property type="evidence" value="ECO:0007669"/>
    <property type="project" value="TreeGrafter"/>
</dbReference>
<evidence type="ECO:0000256" key="13">
    <source>
        <dbReference type="ARBA" id="ARBA00047872"/>
    </source>
</evidence>
<comment type="pathway">
    <text evidence="3 16">Amino-acid biosynthesis; L-methionine biosynthesis via de novo pathway; L-homoserine from L-aspartate: step 1/3.</text>
</comment>
<dbReference type="InterPro" id="IPR027795">
    <property type="entry name" value="CASTOR_ACT_dom"/>
</dbReference>
<keyword evidence="7 15" id="KW-0808">Transferase</keyword>
<dbReference type="Pfam" id="PF00696">
    <property type="entry name" value="AA_kinase"/>
    <property type="match status" value="1"/>
</dbReference>
<feature type="binding site" evidence="14">
    <location>
        <begin position="7"/>
        <end position="10"/>
    </location>
    <ligand>
        <name>ATP</name>
        <dbReference type="ChEBI" id="CHEBI:30616"/>
    </ligand>
</feature>
<feature type="binding site" evidence="14">
    <location>
        <position position="79"/>
    </location>
    <ligand>
        <name>substrate</name>
    </ligand>
</feature>
<dbReference type="PANTHER" id="PTHR21499:SF3">
    <property type="entry name" value="ASPARTOKINASE"/>
    <property type="match status" value="1"/>
</dbReference>
<dbReference type="SUPFAM" id="SSF55021">
    <property type="entry name" value="ACT-like"/>
    <property type="match status" value="2"/>
</dbReference>
<dbReference type="InterPro" id="IPR018042">
    <property type="entry name" value="Aspartate_kinase_CS"/>
</dbReference>
<comment type="function">
    <text evidence="1">Catalyzes the phosphorylation of the beta-carboxyl group of aspartic acid with ATP to yield 4-phospho-L-aspartate, which is involved in the branched biosynthetic pathway leading to the biosynthesis of amino acids threonine, isoleucine and methionine.</text>
</comment>
<dbReference type="UniPathway" id="UPA00050">
    <property type="reaction ID" value="UER00461"/>
</dbReference>
<dbReference type="OrthoDB" id="9799110at2"/>
<evidence type="ECO:0000259" key="17">
    <source>
        <dbReference type="Pfam" id="PF00696"/>
    </source>
</evidence>
<dbReference type="InterPro" id="IPR001048">
    <property type="entry name" value="Asp/Glu/Uridylate_kinase"/>
</dbReference>
<dbReference type="STRING" id="937334.SAMN05444406_101115"/>
<sequence>MKIVVQKFGGTSVATPEVRAKAVQKVINAKKSGYHPVVVVSAMGRNGAPYATDTLIALAKNECVDTHPREMDLLMSCGEIISSVIMVNALRAKGYEAVALTGGQAGIITDNNYGNANILKIQPDRIRMYLEMGKIPVVAGFQGVTEDGNITTLGRGGSDTTAAALAKALSASFIEIYTDVDGIMTADPRMVPNASVLKHLTYSEVFQMADQGAKVIHPKAVEIAMSCNIPLIIKNINGNGPGTVVSSYYESDYAQTAEHDPNQVITSISHMLNRTQVIIKNLDPELQNIALSRLAENGISIDLINIFPDKMIFTIDDNDSDKTRTILDQLGCSYSMIYNCSKISAIGTKMKGVPGVMSRIIKALLKNQIQILQTADSHTTISCLIKGEDTAKAMMALHEEFKLYTR</sequence>
<evidence type="ECO:0000256" key="9">
    <source>
        <dbReference type="ARBA" id="ARBA00022777"/>
    </source>
</evidence>
<feature type="domain" description="CASTOR ACT" evidence="18">
    <location>
        <begin position="338"/>
        <end position="399"/>
    </location>
</feature>
<feature type="binding site" evidence="14">
    <location>
        <position position="189"/>
    </location>
    <ligand>
        <name>ATP</name>
        <dbReference type="ChEBI" id="CHEBI:30616"/>
    </ligand>
</feature>
<dbReference type="InterPro" id="IPR001341">
    <property type="entry name" value="Asp_kinase"/>
</dbReference>
<feature type="binding site" evidence="14">
    <location>
        <begin position="214"/>
        <end position="215"/>
    </location>
    <ligand>
        <name>ATP</name>
        <dbReference type="ChEBI" id="CHEBI:30616"/>
    </ligand>
</feature>
<feature type="binding site" evidence="14">
    <location>
        <position position="52"/>
    </location>
    <ligand>
        <name>substrate</name>
    </ligand>
</feature>
<dbReference type="InterPro" id="IPR036393">
    <property type="entry name" value="AceGlu_kinase-like_sf"/>
</dbReference>
<dbReference type="GO" id="GO:0009089">
    <property type="term" value="P:lysine biosynthetic process via diaminopimelate"/>
    <property type="evidence" value="ECO:0007669"/>
    <property type="project" value="UniProtKB-UniPathway"/>
</dbReference>
<dbReference type="Proteomes" id="UP000198577">
    <property type="component" value="Unassembled WGS sequence"/>
</dbReference>
<name>A0A1I5RTL5_9FIRM</name>
<dbReference type="UniPathway" id="UPA00034">
    <property type="reaction ID" value="UER00015"/>
</dbReference>
<comment type="similarity">
    <text evidence="5 15">Belongs to the aspartokinase family.</text>
</comment>
<evidence type="ECO:0000256" key="8">
    <source>
        <dbReference type="ARBA" id="ARBA00022741"/>
    </source>
</evidence>